<comment type="similarity">
    <text evidence="2">Belongs to the CDP-alcohol phosphatidyltransferase class-I family.</text>
</comment>
<dbReference type="EMBL" id="BSNF01000001">
    <property type="protein sequence ID" value="GLQ05607.1"/>
    <property type="molecule type" value="Genomic_DNA"/>
</dbReference>
<gene>
    <name evidence="4" type="ORF">GCM10007924_08280</name>
</gene>
<dbReference type="InterPro" id="IPR048254">
    <property type="entry name" value="CDP_ALCOHOL_P_TRANSF_CS"/>
</dbReference>
<feature type="transmembrane region" description="Helical" evidence="3">
    <location>
        <begin position="109"/>
        <end position="131"/>
    </location>
</feature>
<proteinExistence type="inferred from homology"/>
<evidence type="ECO:0000256" key="2">
    <source>
        <dbReference type="RuleBase" id="RU003750"/>
    </source>
</evidence>
<dbReference type="InterPro" id="IPR000462">
    <property type="entry name" value="CDP-OH_P_trans"/>
</dbReference>
<sequence length="200" mass="21845">MLDSAIRYVIDPPLNKAGERIAALGISANMVTVTGFLIGMLAVPFLAFESYWTALVLILVNRLFDGLDGAVARKTLLTDFGGYLDIVCDFIFYSAVLVGFALARPENALAAVFLVFSFMGTASTFLAYAVMAEKHKITTEIRGAKSLYYLGGLTEGTETIIAFVLFCLFPDLFTVIAVIFGALCWVTTGTRIFAAWRTFR</sequence>
<dbReference type="Proteomes" id="UP001161409">
    <property type="component" value="Unassembled WGS sequence"/>
</dbReference>
<name>A0ABQ5U2N7_9PROT</name>
<dbReference type="RefSeq" id="WP_169559591.1">
    <property type="nucleotide sequence ID" value="NZ_BSNF01000001.1"/>
</dbReference>
<keyword evidence="3" id="KW-0812">Transmembrane</keyword>
<dbReference type="Gene3D" id="1.20.120.1760">
    <property type="match status" value="1"/>
</dbReference>
<reference evidence="4" key="2">
    <citation type="submission" date="2023-01" db="EMBL/GenBank/DDBJ databases">
        <title>Draft genome sequence of Sneathiella chinensis strain NBRC 103408.</title>
        <authorList>
            <person name="Sun Q."/>
            <person name="Mori K."/>
        </authorList>
    </citation>
    <scope>NUCLEOTIDE SEQUENCE</scope>
    <source>
        <strain evidence="4">NBRC 103408</strain>
    </source>
</reference>
<feature type="transmembrane region" description="Helical" evidence="3">
    <location>
        <begin position="172"/>
        <end position="194"/>
    </location>
</feature>
<organism evidence="4 5">
    <name type="scientific">Sneathiella chinensis</name>
    <dbReference type="NCBI Taxonomy" id="349750"/>
    <lineage>
        <taxon>Bacteria</taxon>
        <taxon>Pseudomonadati</taxon>
        <taxon>Pseudomonadota</taxon>
        <taxon>Alphaproteobacteria</taxon>
        <taxon>Sneathiellales</taxon>
        <taxon>Sneathiellaceae</taxon>
        <taxon>Sneathiella</taxon>
    </lineage>
</organism>
<accession>A0ABQ5U2N7</accession>
<dbReference type="Pfam" id="PF01066">
    <property type="entry name" value="CDP-OH_P_transf"/>
    <property type="match status" value="1"/>
</dbReference>
<dbReference type="PROSITE" id="PS00379">
    <property type="entry name" value="CDP_ALCOHOL_P_TRANSF"/>
    <property type="match status" value="1"/>
</dbReference>
<evidence type="ECO:0000256" key="3">
    <source>
        <dbReference type="SAM" id="Phobius"/>
    </source>
</evidence>
<dbReference type="InterPro" id="IPR043130">
    <property type="entry name" value="CDP-OH_PTrfase_TM_dom"/>
</dbReference>
<reference evidence="4" key="1">
    <citation type="journal article" date="2014" name="Int. J. Syst. Evol. Microbiol.">
        <title>Complete genome of a new Firmicutes species belonging to the dominant human colonic microbiota ('Ruminococcus bicirculans') reveals two chromosomes and a selective capacity to utilize plant glucans.</title>
        <authorList>
            <consortium name="NISC Comparative Sequencing Program"/>
            <person name="Wegmann U."/>
            <person name="Louis P."/>
            <person name="Goesmann A."/>
            <person name="Henrissat B."/>
            <person name="Duncan S.H."/>
            <person name="Flint H.J."/>
        </authorList>
    </citation>
    <scope>NUCLEOTIDE SEQUENCE</scope>
    <source>
        <strain evidence="4">NBRC 103408</strain>
    </source>
</reference>
<keyword evidence="3" id="KW-0472">Membrane</keyword>
<keyword evidence="3" id="KW-1133">Transmembrane helix</keyword>
<keyword evidence="1 2" id="KW-0808">Transferase</keyword>
<evidence type="ECO:0000256" key="1">
    <source>
        <dbReference type="ARBA" id="ARBA00022679"/>
    </source>
</evidence>
<comment type="caution">
    <text evidence="4">The sequence shown here is derived from an EMBL/GenBank/DDBJ whole genome shotgun (WGS) entry which is preliminary data.</text>
</comment>
<feature type="transmembrane region" description="Helical" evidence="3">
    <location>
        <begin position="147"/>
        <end position="166"/>
    </location>
</feature>
<evidence type="ECO:0000313" key="4">
    <source>
        <dbReference type="EMBL" id="GLQ05607.1"/>
    </source>
</evidence>
<keyword evidence="5" id="KW-1185">Reference proteome</keyword>
<feature type="transmembrane region" description="Helical" evidence="3">
    <location>
        <begin position="83"/>
        <end position="103"/>
    </location>
</feature>
<evidence type="ECO:0000313" key="5">
    <source>
        <dbReference type="Proteomes" id="UP001161409"/>
    </source>
</evidence>
<protein>
    <submittedName>
        <fullName evidence="4">Membrane protein</fullName>
    </submittedName>
</protein>